<dbReference type="SMART" id="SM00316">
    <property type="entry name" value="S1"/>
    <property type="match status" value="2"/>
</dbReference>
<dbReference type="EMBL" id="JAFCMP010000364">
    <property type="protein sequence ID" value="KAG5180729.1"/>
    <property type="molecule type" value="Genomic_DNA"/>
</dbReference>
<dbReference type="AlphaFoldDB" id="A0A835YZW7"/>
<feature type="domain" description="S1 motif" evidence="3">
    <location>
        <begin position="212"/>
        <end position="281"/>
    </location>
</feature>
<evidence type="ECO:0000259" key="3">
    <source>
        <dbReference type="PROSITE" id="PS50126"/>
    </source>
</evidence>
<feature type="signal peptide" evidence="2">
    <location>
        <begin position="1"/>
        <end position="22"/>
    </location>
</feature>
<dbReference type="EMBL" id="JAFCMP010000166">
    <property type="protein sequence ID" value="KAG5184470.1"/>
    <property type="molecule type" value="Genomic_DNA"/>
</dbReference>
<dbReference type="SUPFAM" id="SSF50249">
    <property type="entry name" value="Nucleic acid-binding proteins"/>
    <property type="match status" value="2"/>
</dbReference>
<dbReference type="GO" id="GO:0003735">
    <property type="term" value="F:structural constituent of ribosome"/>
    <property type="evidence" value="ECO:0007669"/>
    <property type="project" value="TreeGrafter"/>
</dbReference>
<dbReference type="Proteomes" id="UP000664859">
    <property type="component" value="Unassembled WGS sequence"/>
</dbReference>
<dbReference type="FunFam" id="2.40.50.140:FF:000051">
    <property type="entry name" value="RNA-binding transcriptional accessory protein"/>
    <property type="match status" value="1"/>
</dbReference>
<sequence length="304" mass="33611">MTVRKWRSIFITAAICIGATTSFHTSPLTGSGRTTTCRAQLGCAKSEVSEQHKQYLAEVEENKKRAAARRLANSKKFWRKKVVYDFIRDKTREQSKEAAAATRWERNVTHPLASLERGVWLTGKVRNLESFGAWVDVGAERDGLLHVSDMSEGFTPRVADAFNTGDIISVTVKHVDAGTNRLALSAVAVSLEEEAEESYEALKTPLGEMEEGDEVWGEITKVTNFGVFVEAGVEVAGFLHVSDWPAAAGRRPSEVFSRRQRVRTYVKEVDTEASRLKLTGVRPSYLPRIGGAQLLKPPSAADDQ</sequence>
<evidence type="ECO:0000313" key="5">
    <source>
        <dbReference type="EMBL" id="KAG5184470.1"/>
    </source>
</evidence>
<evidence type="ECO:0000256" key="2">
    <source>
        <dbReference type="SAM" id="SignalP"/>
    </source>
</evidence>
<feature type="domain" description="S1 motif" evidence="3">
    <location>
        <begin position="118"/>
        <end position="187"/>
    </location>
</feature>
<dbReference type="InterPro" id="IPR050437">
    <property type="entry name" value="Ribos_protein_bS1-like"/>
</dbReference>
<dbReference type="InterPro" id="IPR012340">
    <property type="entry name" value="NA-bd_OB-fold"/>
</dbReference>
<evidence type="ECO:0000313" key="6">
    <source>
        <dbReference type="EMBL" id="KAG5191112.1"/>
    </source>
</evidence>
<dbReference type="Gene3D" id="2.40.50.140">
    <property type="entry name" value="Nucleic acid-binding proteins"/>
    <property type="match status" value="2"/>
</dbReference>
<dbReference type="PANTHER" id="PTHR10724">
    <property type="entry name" value="30S RIBOSOMAL PROTEIN S1"/>
    <property type="match status" value="1"/>
</dbReference>
<accession>A0A835YZW7</accession>
<dbReference type="PROSITE" id="PS50126">
    <property type="entry name" value="S1"/>
    <property type="match status" value="2"/>
</dbReference>
<evidence type="ECO:0000256" key="1">
    <source>
        <dbReference type="ARBA" id="ARBA00025453"/>
    </source>
</evidence>
<evidence type="ECO:0000313" key="7">
    <source>
        <dbReference type="Proteomes" id="UP000664859"/>
    </source>
</evidence>
<protein>
    <recommendedName>
        <fullName evidence="3">S1 motif domain-containing protein</fullName>
    </recommendedName>
</protein>
<organism evidence="5 7">
    <name type="scientific">Tribonema minus</name>
    <dbReference type="NCBI Taxonomy" id="303371"/>
    <lineage>
        <taxon>Eukaryota</taxon>
        <taxon>Sar</taxon>
        <taxon>Stramenopiles</taxon>
        <taxon>Ochrophyta</taxon>
        <taxon>PX clade</taxon>
        <taxon>Xanthophyceae</taxon>
        <taxon>Tribonematales</taxon>
        <taxon>Tribonemataceae</taxon>
        <taxon>Tribonema</taxon>
    </lineage>
</organism>
<evidence type="ECO:0000313" key="4">
    <source>
        <dbReference type="EMBL" id="KAG5180729.1"/>
    </source>
</evidence>
<dbReference type="OrthoDB" id="995477at2759"/>
<dbReference type="GO" id="GO:0005737">
    <property type="term" value="C:cytoplasm"/>
    <property type="evidence" value="ECO:0007669"/>
    <property type="project" value="UniProtKB-ARBA"/>
</dbReference>
<dbReference type="InterPro" id="IPR003029">
    <property type="entry name" value="S1_domain"/>
</dbReference>
<name>A0A835YZW7_9STRA</name>
<keyword evidence="2" id="KW-0732">Signal</keyword>
<keyword evidence="7" id="KW-1185">Reference proteome</keyword>
<dbReference type="EMBL" id="JAFCMP010000024">
    <property type="protein sequence ID" value="KAG5191112.1"/>
    <property type="molecule type" value="Genomic_DNA"/>
</dbReference>
<dbReference type="PANTHER" id="PTHR10724:SF10">
    <property type="entry name" value="S1 RNA-BINDING DOMAIN-CONTAINING PROTEIN 1"/>
    <property type="match status" value="1"/>
</dbReference>
<reference evidence="5" key="1">
    <citation type="submission" date="2021-02" db="EMBL/GenBank/DDBJ databases">
        <title>First Annotated Genome of the Yellow-green Alga Tribonema minus.</title>
        <authorList>
            <person name="Mahan K.M."/>
        </authorList>
    </citation>
    <scope>NUCLEOTIDE SEQUENCE</scope>
    <source>
        <strain evidence="5">UTEX B ZZ1240</strain>
    </source>
</reference>
<feature type="chain" id="PRO_5036240408" description="S1 motif domain-containing protein" evidence="2">
    <location>
        <begin position="23"/>
        <end position="304"/>
    </location>
</feature>
<gene>
    <name evidence="5" type="ORF">JKP88DRAFT_194978</name>
    <name evidence="6" type="ORF">JKP88DRAFT_197236</name>
    <name evidence="4" type="ORF">JKP88DRAFT_208766</name>
</gene>
<comment type="function">
    <text evidence="1">Associates with the EF-Tu.GDP complex and induces the exchange of GDP to GTP. It remains bound to the aminoacyl-tRNA.EF-Tu.GTP complex up to the GTP hydrolysis stage on the ribosome.</text>
</comment>
<dbReference type="GO" id="GO:0003729">
    <property type="term" value="F:mRNA binding"/>
    <property type="evidence" value="ECO:0007669"/>
    <property type="project" value="UniProtKB-ARBA"/>
</dbReference>
<comment type="caution">
    <text evidence="5">The sequence shown here is derived from an EMBL/GenBank/DDBJ whole genome shotgun (WGS) entry which is preliminary data.</text>
</comment>
<proteinExistence type="predicted"/>
<dbReference type="Pfam" id="PF00575">
    <property type="entry name" value="S1"/>
    <property type="match status" value="2"/>
</dbReference>
<dbReference type="GO" id="GO:0006412">
    <property type="term" value="P:translation"/>
    <property type="evidence" value="ECO:0007669"/>
    <property type="project" value="TreeGrafter"/>
</dbReference>